<evidence type="ECO:0000313" key="1">
    <source>
        <dbReference type="EMBL" id="PRX48697.1"/>
    </source>
</evidence>
<name>A0A2T0LXH1_9PSEU</name>
<protein>
    <submittedName>
        <fullName evidence="1">Uncharacterized protein</fullName>
    </submittedName>
</protein>
<gene>
    <name evidence="1" type="ORF">B0I33_104515</name>
</gene>
<dbReference type="RefSeq" id="WP_106178755.1">
    <property type="nucleotide sequence ID" value="NZ_PVNH01000004.1"/>
</dbReference>
<accession>A0A2T0LXH1</accession>
<reference evidence="1 2" key="1">
    <citation type="submission" date="2018-03" db="EMBL/GenBank/DDBJ databases">
        <title>Genomic Encyclopedia of Type Strains, Phase III (KMG-III): the genomes of soil and plant-associated and newly described type strains.</title>
        <authorList>
            <person name="Whitman W."/>
        </authorList>
    </citation>
    <scope>NUCLEOTIDE SEQUENCE [LARGE SCALE GENOMIC DNA]</scope>
    <source>
        <strain evidence="1 2">CGMCC 4.7125</strain>
    </source>
</reference>
<dbReference type="EMBL" id="PVNH01000004">
    <property type="protein sequence ID" value="PRX48697.1"/>
    <property type="molecule type" value="Genomic_DNA"/>
</dbReference>
<dbReference type="OrthoDB" id="3693098at2"/>
<evidence type="ECO:0000313" key="2">
    <source>
        <dbReference type="Proteomes" id="UP000238362"/>
    </source>
</evidence>
<keyword evidence="2" id="KW-1185">Reference proteome</keyword>
<organism evidence="1 2">
    <name type="scientific">Prauserella shujinwangii</name>
    <dbReference type="NCBI Taxonomy" id="1453103"/>
    <lineage>
        <taxon>Bacteria</taxon>
        <taxon>Bacillati</taxon>
        <taxon>Actinomycetota</taxon>
        <taxon>Actinomycetes</taxon>
        <taxon>Pseudonocardiales</taxon>
        <taxon>Pseudonocardiaceae</taxon>
        <taxon>Prauserella</taxon>
    </lineage>
</organism>
<sequence>MSTEAIALDRLAVLREAGWQFLPVIDEGGELTELRGVRAWPTGHADALLVRDATDAAGLRCDANGGVVWQREGGLPEVIDGLLTLPPPDAPGAPRLVRGRAPNGLWVP</sequence>
<proteinExistence type="predicted"/>
<comment type="caution">
    <text evidence="1">The sequence shown here is derived from an EMBL/GenBank/DDBJ whole genome shotgun (WGS) entry which is preliminary data.</text>
</comment>
<dbReference type="AlphaFoldDB" id="A0A2T0LXH1"/>
<dbReference type="Proteomes" id="UP000238362">
    <property type="component" value="Unassembled WGS sequence"/>
</dbReference>